<dbReference type="RefSeq" id="WP_377134604.1">
    <property type="nucleotide sequence ID" value="NZ_JBHSFI010000003.1"/>
</dbReference>
<dbReference type="Proteomes" id="UP001596011">
    <property type="component" value="Unassembled WGS sequence"/>
</dbReference>
<dbReference type="InterPro" id="IPR014718">
    <property type="entry name" value="GH-type_carb-bd"/>
</dbReference>
<evidence type="ECO:0008006" key="3">
    <source>
        <dbReference type="Google" id="ProtNLM"/>
    </source>
</evidence>
<comment type="caution">
    <text evidence="1">The sequence shown here is derived from an EMBL/GenBank/DDBJ whole genome shotgun (WGS) entry which is preliminary data.</text>
</comment>
<evidence type="ECO:0000313" key="2">
    <source>
        <dbReference type="Proteomes" id="UP001596011"/>
    </source>
</evidence>
<gene>
    <name evidence="1" type="ORF">ACFO6V_09570</name>
</gene>
<accession>A0ABV9HEU0</accession>
<dbReference type="Gene3D" id="2.70.98.10">
    <property type="match status" value="1"/>
</dbReference>
<keyword evidence="2" id="KW-1185">Reference proteome</keyword>
<dbReference type="EMBL" id="JBHSFI010000003">
    <property type="protein sequence ID" value="MFC4628479.1"/>
    <property type="molecule type" value="Genomic_DNA"/>
</dbReference>
<protein>
    <recommendedName>
        <fullName evidence="3">Galactose mutarotase-like enzyme</fullName>
    </recommendedName>
</protein>
<sequence length="286" mass="30415">MTEPSVPAPDAGEARPLTVRTDLALGGRWTSLATPEREWLWRNPRVLEAERAAVAPGDAFVDAGGGEECFPTLNGPSDHGEVWSRPWAADDGEPGLDVAPVSVGGLTLRRRLSADDGVVRARYAIDGPPGASVLHAVHLLLDVGPGARLEVPGRPDVLVVEWPERGATVPSVWPDGDGVSFDVLGPDDGTARCAVVATDRVEIVDGADRLSLTWGVDPGFSAPVSFVVWRNLGGWPKDAPYRSIGVEPLLGAESNLDRAAPHQLAHLDDTGRIGWWLEARAQHVSL</sequence>
<proteinExistence type="predicted"/>
<reference evidence="2" key="1">
    <citation type="journal article" date="2019" name="Int. J. Syst. Evol. Microbiol.">
        <title>The Global Catalogue of Microorganisms (GCM) 10K type strain sequencing project: providing services to taxonomists for standard genome sequencing and annotation.</title>
        <authorList>
            <consortium name="The Broad Institute Genomics Platform"/>
            <consortium name="The Broad Institute Genome Sequencing Center for Infectious Disease"/>
            <person name="Wu L."/>
            <person name="Ma J."/>
        </authorList>
    </citation>
    <scope>NUCLEOTIDE SEQUENCE [LARGE SCALE GENOMIC DNA]</scope>
    <source>
        <strain evidence="2">CCUG 42722</strain>
    </source>
</reference>
<organism evidence="1 2">
    <name type="scientific">Promicromonospora alba</name>
    <dbReference type="NCBI Taxonomy" id="1616110"/>
    <lineage>
        <taxon>Bacteria</taxon>
        <taxon>Bacillati</taxon>
        <taxon>Actinomycetota</taxon>
        <taxon>Actinomycetes</taxon>
        <taxon>Micrococcales</taxon>
        <taxon>Promicromonosporaceae</taxon>
        <taxon>Promicromonospora</taxon>
    </lineage>
</organism>
<name>A0ABV9HEU0_9MICO</name>
<evidence type="ECO:0000313" key="1">
    <source>
        <dbReference type="EMBL" id="MFC4628479.1"/>
    </source>
</evidence>